<feature type="compositionally biased region" description="Basic residues" evidence="1">
    <location>
        <begin position="207"/>
        <end position="218"/>
    </location>
</feature>
<feature type="compositionally biased region" description="Polar residues" evidence="1">
    <location>
        <begin position="89"/>
        <end position="107"/>
    </location>
</feature>
<evidence type="ECO:0000256" key="1">
    <source>
        <dbReference type="SAM" id="MobiDB-lite"/>
    </source>
</evidence>
<evidence type="ECO:0000313" key="2">
    <source>
        <dbReference type="EMBL" id="KAF7805310.1"/>
    </source>
</evidence>
<gene>
    <name evidence="2" type="ORF">G2W53_037471</name>
</gene>
<dbReference type="PANTHER" id="PTHR34057:SF1">
    <property type="entry name" value="ELONGATION FACTOR"/>
    <property type="match status" value="1"/>
</dbReference>
<feature type="region of interest" description="Disordered" evidence="1">
    <location>
        <begin position="431"/>
        <end position="463"/>
    </location>
</feature>
<dbReference type="CDD" id="cd11650">
    <property type="entry name" value="AT4G37440_like"/>
    <property type="match status" value="1"/>
</dbReference>
<comment type="caution">
    <text evidence="2">The sequence shown here is derived from an EMBL/GenBank/DDBJ whole genome shotgun (WGS) entry which is preliminary data.</text>
</comment>
<protein>
    <submittedName>
        <fullName evidence="2">Uncharacterized protein</fullName>
    </submittedName>
</protein>
<accession>A0A834W184</accession>
<proteinExistence type="predicted"/>
<feature type="region of interest" description="Disordered" evidence="1">
    <location>
        <begin position="77"/>
        <end position="108"/>
    </location>
</feature>
<sequence length="524" mass="58447">MGPAHPFSDKDKESKPNFVLKVATVEDKVEEKGMNYLSHCEKPVVKVEPFLDEQISTAKVLEDVEIDIVSWTNKGDFSANKNEDPDATEYSSSFADTTSDPETTSRLSEAEAESEFLGDNGLACTFDAFGSAFPMRKKKLTDHWRNFIRPLMWRCKWTELRIKEMESQALKYSKELAEFDQRKCMGPDQLTLEENGSKSLPFSSHQYRSKAKKRRKRKKVEDTTDIGSYMSHHYLFSYLENKKSDPDGSLADDFGNPVIADPHADLTDRFGITDDQSFFEFSDGDNSLEQLLWTIETVHSRVHKLKRQVNVIMSKNALKFSSSENLSLLPHGEVQTSSAHSPTFSAGNGDTISAGAIYNSTQHVPEFDFGDLVMPDSAVSSYGEATTIPDIIESTVGLLSAADVTLHQPQTGDSCEDMVENVLIHNEVAETEEHSFKSGSHHTTKKHLEPEKGEHEESAHPASITMTESNVAAKTSLSHSQEQSALKSCLYRDVHLSNIKRKRGERKAGSGGWSKKCSGEPDSQ</sequence>
<name>A0A834W184_9FABA</name>
<dbReference type="OrthoDB" id="21648at2759"/>
<dbReference type="Proteomes" id="UP000634136">
    <property type="component" value="Unassembled WGS sequence"/>
</dbReference>
<feature type="compositionally biased region" description="Basic and acidic residues" evidence="1">
    <location>
        <begin position="446"/>
        <end position="459"/>
    </location>
</feature>
<dbReference type="AlphaFoldDB" id="A0A834W184"/>
<feature type="region of interest" description="Disordered" evidence="1">
    <location>
        <begin position="190"/>
        <end position="222"/>
    </location>
</feature>
<reference evidence="2" key="1">
    <citation type="submission" date="2020-09" db="EMBL/GenBank/DDBJ databases">
        <title>Genome-Enabled Discovery of Anthraquinone Biosynthesis in Senna tora.</title>
        <authorList>
            <person name="Kang S.-H."/>
            <person name="Pandey R.P."/>
            <person name="Lee C.-M."/>
            <person name="Sim J.-S."/>
            <person name="Jeong J.-T."/>
            <person name="Choi B.-S."/>
            <person name="Jung M."/>
            <person name="Ginzburg D."/>
            <person name="Zhao K."/>
            <person name="Won S.Y."/>
            <person name="Oh T.-J."/>
            <person name="Yu Y."/>
            <person name="Kim N.-H."/>
            <person name="Lee O.R."/>
            <person name="Lee T.-H."/>
            <person name="Bashyal P."/>
            <person name="Kim T.-S."/>
            <person name="Lee W.-H."/>
            <person name="Kawkins C."/>
            <person name="Kim C.-K."/>
            <person name="Kim J.S."/>
            <person name="Ahn B.O."/>
            <person name="Rhee S.Y."/>
            <person name="Sohng J.K."/>
        </authorList>
    </citation>
    <scope>NUCLEOTIDE SEQUENCE</scope>
    <source>
        <tissue evidence="2">Leaf</tissue>
    </source>
</reference>
<dbReference type="InterPro" id="IPR038745">
    <property type="entry name" value="AT4G37440-like"/>
</dbReference>
<feature type="region of interest" description="Disordered" evidence="1">
    <location>
        <begin position="498"/>
        <end position="524"/>
    </location>
</feature>
<feature type="compositionally biased region" description="Polar residues" evidence="1">
    <location>
        <begin position="192"/>
        <end position="206"/>
    </location>
</feature>
<organism evidence="2 3">
    <name type="scientific">Senna tora</name>
    <dbReference type="NCBI Taxonomy" id="362788"/>
    <lineage>
        <taxon>Eukaryota</taxon>
        <taxon>Viridiplantae</taxon>
        <taxon>Streptophyta</taxon>
        <taxon>Embryophyta</taxon>
        <taxon>Tracheophyta</taxon>
        <taxon>Spermatophyta</taxon>
        <taxon>Magnoliopsida</taxon>
        <taxon>eudicotyledons</taxon>
        <taxon>Gunneridae</taxon>
        <taxon>Pentapetalae</taxon>
        <taxon>rosids</taxon>
        <taxon>fabids</taxon>
        <taxon>Fabales</taxon>
        <taxon>Fabaceae</taxon>
        <taxon>Caesalpinioideae</taxon>
        <taxon>Cassia clade</taxon>
        <taxon>Senna</taxon>
    </lineage>
</organism>
<evidence type="ECO:0000313" key="3">
    <source>
        <dbReference type="Proteomes" id="UP000634136"/>
    </source>
</evidence>
<keyword evidence="3" id="KW-1185">Reference proteome</keyword>
<dbReference type="EMBL" id="JAAIUW010000012">
    <property type="protein sequence ID" value="KAF7805310.1"/>
    <property type="molecule type" value="Genomic_DNA"/>
</dbReference>
<dbReference type="PANTHER" id="PTHR34057">
    <property type="entry name" value="ELONGATION FACTOR"/>
    <property type="match status" value="1"/>
</dbReference>